<protein>
    <recommendedName>
        <fullName evidence="1">Gingipain domain-containing protein</fullName>
    </recommendedName>
</protein>
<gene>
    <name evidence="2" type="ORF">JIN87_21505</name>
</gene>
<dbReference type="Pfam" id="PF01364">
    <property type="entry name" value="Peptidase_C25"/>
    <property type="match status" value="1"/>
</dbReference>
<dbReference type="Proteomes" id="UP000617628">
    <property type="component" value="Unassembled WGS sequence"/>
</dbReference>
<dbReference type="EMBL" id="JAENIL010000049">
    <property type="protein sequence ID" value="MBK1879476.1"/>
    <property type="molecule type" value="Genomic_DNA"/>
</dbReference>
<sequence length="309" mass="33182">MSPDNGDTLVDGDPRLLGVDAFALFGFSRQAPSKTLPGLGMRDANGRFVVGALLPVSRVSADAFCRAAGRVESRADSGLSLGPALFLGEWEARARKMVERSSRCLSKAEIPCFDWSAERVTRDVLRHGLACGAGFALYYGHGRSVGWAGYHGFRARHLPDSVAEPIGAMFSITCSTASRGGSGLSYAERLITQGMSAASMGATRKTRHLSNAYLASSICEAIAAGEGRVHDIVYSARLPEDLLFSSYRIFGDPTAEVRGSQSSLEKARAVYAPAPEERFDFRKASSWTHGVLPESVREEDVDLAELIGI</sequence>
<proteinExistence type="predicted"/>
<evidence type="ECO:0000313" key="3">
    <source>
        <dbReference type="Proteomes" id="UP000617628"/>
    </source>
</evidence>
<organism evidence="2 3">
    <name type="scientific">Pelagicoccus mobilis</name>
    <dbReference type="NCBI Taxonomy" id="415221"/>
    <lineage>
        <taxon>Bacteria</taxon>
        <taxon>Pseudomonadati</taxon>
        <taxon>Verrucomicrobiota</taxon>
        <taxon>Opitutia</taxon>
        <taxon>Puniceicoccales</taxon>
        <taxon>Pelagicoccaceae</taxon>
        <taxon>Pelagicoccus</taxon>
    </lineage>
</organism>
<name>A0A934RZH1_9BACT</name>
<evidence type="ECO:0000259" key="1">
    <source>
        <dbReference type="Pfam" id="PF01364"/>
    </source>
</evidence>
<dbReference type="AlphaFoldDB" id="A0A934RZH1"/>
<dbReference type="InterPro" id="IPR029030">
    <property type="entry name" value="Caspase-like_dom_sf"/>
</dbReference>
<dbReference type="InterPro" id="IPR001769">
    <property type="entry name" value="Gingipain"/>
</dbReference>
<evidence type="ECO:0000313" key="2">
    <source>
        <dbReference type="EMBL" id="MBK1879476.1"/>
    </source>
</evidence>
<keyword evidence="3" id="KW-1185">Reference proteome</keyword>
<feature type="domain" description="Gingipain" evidence="1">
    <location>
        <begin position="122"/>
        <end position="255"/>
    </location>
</feature>
<dbReference type="RefSeq" id="WP_200357689.1">
    <property type="nucleotide sequence ID" value="NZ_JAENIL010000049.1"/>
</dbReference>
<dbReference type="GO" id="GO:0008234">
    <property type="term" value="F:cysteine-type peptidase activity"/>
    <property type="evidence" value="ECO:0007669"/>
    <property type="project" value="InterPro"/>
</dbReference>
<reference evidence="2" key="1">
    <citation type="submission" date="2021-01" db="EMBL/GenBank/DDBJ databases">
        <title>Modified the classification status of verrucomicrobia.</title>
        <authorList>
            <person name="Feng X."/>
        </authorList>
    </citation>
    <scope>NUCLEOTIDE SEQUENCE</scope>
    <source>
        <strain evidence="2">KCTC 13126</strain>
    </source>
</reference>
<accession>A0A934RZH1</accession>
<dbReference type="Gene3D" id="3.40.50.1460">
    <property type="match status" value="1"/>
</dbReference>
<comment type="caution">
    <text evidence="2">The sequence shown here is derived from an EMBL/GenBank/DDBJ whole genome shotgun (WGS) entry which is preliminary data.</text>
</comment>
<dbReference type="SUPFAM" id="SSF52129">
    <property type="entry name" value="Caspase-like"/>
    <property type="match status" value="1"/>
</dbReference>
<dbReference type="GO" id="GO:0006508">
    <property type="term" value="P:proteolysis"/>
    <property type="evidence" value="ECO:0007669"/>
    <property type="project" value="InterPro"/>
</dbReference>